<dbReference type="InterPro" id="IPR001650">
    <property type="entry name" value="Helicase_C-like"/>
</dbReference>
<evidence type="ECO:0000256" key="5">
    <source>
        <dbReference type="HAMAP-Rule" id="MF_00968"/>
    </source>
</evidence>
<dbReference type="Gene3D" id="3.40.50.300">
    <property type="entry name" value="P-loop containing nucleotide triphosphate hydrolases"/>
    <property type="match status" value="2"/>
</dbReference>
<evidence type="ECO:0000313" key="12">
    <source>
        <dbReference type="Proteomes" id="UP000637267"/>
    </source>
</evidence>
<feature type="compositionally biased region" description="Low complexity" evidence="7">
    <location>
        <begin position="417"/>
        <end position="430"/>
    </location>
</feature>
<feature type="compositionally biased region" description="Low complexity" evidence="7">
    <location>
        <begin position="549"/>
        <end position="560"/>
    </location>
</feature>
<dbReference type="InterPro" id="IPR028622">
    <property type="entry name" value="DEAD_helicase_RhlE"/>
</dbReference>
<comment type="subcellular location">
    <subcellularLocation>
        <location evidence="5">Cytoplasm</location>
    </subcellularLocation>
</comment>
<dbReference type="Pfam" id="PF00270">
    <property type="entry name" value="DEAD"/>
    <property type="match status" value="1"/>
</dbReference>
<dbReference type="HAMAP" id="MF_00968">
    <property type="entry name" value="DEAD_helicase_RhlE"/>
    <property type="match status" value="1"/>
</dbReference>
<gene>
    <name evidence="5" type="primary">rhlE</name>
    <name evidence="11" type="ORF">GCM10010970_02280</name>
</gene>
<keyword evidence="1 5" id="KW-0547">Nucleotide-binding</keyword>
<dbReference type="InterPro" id="IPR000629">
    <property type="entry name" value="RNA-helicase_DEAD-box_CS"/>
</dbReference>
<dbReference type="SUPFAM" id="SSF52540">
    <property type="entry name" value="P-loop containing nucleoside triphosphate hydrolases"/>
    <property type="match status" value="2"/>
</dbReference>
<evidence type="ECO:0000313" key="11">
    <source>
        <dbReference type="EMBL" id="GGP17928.1"/>
    </source>
</evidence>
<dbReference type="InterPro" id="IPR044742">
    <property type="entry name" value="DEAD/DEAH_RhlB"/>
</dbReference>
<evidence type="ECO:0000259" key="8">
    <source>
        <dbReference type="PROSITE" id="PS51192"/>
    </source>
</evidence>
<protein>
    <recommendedName>
        <fullName evidence="5">ATP-dependent RNA helicase RhlE</fullName>
        <ecNumber evidence="5">3.6.4.13</ecNumber>
    </recommendedName>
</protein>
<accession>A0ABQ2P4C8</accession>
<dbReference type="PROSITE" id="PS00039">
    <property type="entry name" value="DEAD_ATP_HELICASE"/>
    <property type="match status" value="1"/>
</dbReference>
<feature type="region of interest" description="Disordered" evidence="7">
    <location>
        <begin position="376"/>
        <end position="603"/>
    </location>
</feature>
<dbReference type="PANTHER" id="PTHR47959:SF13">
    <property type="entry name" value="ATP-DEPENDENT RNA HELICASE RHLE"/>
    <property type="match status" value="1"/>
</dbReference>
<dbReference type="InterPro" id="IPR014001">
    <property type="entry name" value="Helicase_ATP-bd"/>
</dbReference>
<dbReference type="PROSITE" id="PS51194">
    <property type="entry name" value="HELICASE_CTER"/>
    <property type="match status" value="1"/>
</dbReference>
<dbReference type="Pfam" id="PF00271">
    <property type="entry name" value="Helicase_C"/>
    <property type="match status" value="1"/>
</dbReference>
<keyword evidence="2 5" id="KW-0378">Hydrolase</keyword>
<evidence type="ECO:0000256" key="2">
    <source>
        <dbReference type="ARBA" id="ARBA00022801"/>
    </source>
</evidence>
<comment type="caution">
    <text evidence="11">The sequence shown here is derived from an EMBL/GenBank/DDBJ whole genome shotgun (WGS) entry which is preliminary data.</text>
</comment>
<dbReference type="PANTHER" id="PTHR47959">
    <property type="entry name" value="ATP-DEPENDENT RNA HELICASE RHLE-RELATED"/>
    <property type="match status" value="1"/>
</dbReference>
<dbReference type="InterPro" id="IPR050079">
    <property type="entry name" value="DEAD_box_RNA_helicase"/>
</dbReference>
<dbReference type="EMBL" id="BMLX01000001">
    <property type="protein sequence ID" value="GGP17928.1"/>
    <property type="molecule type" value="Genomic_DNA"/>
</dbReference>
<name>A0ABQ2P4C8_9NEIS</name>
<dbReference type="InterPro" id="IPR014014">
    <property type="entry name" value="RNA_helicase_DEAD_Q_motif"/>
</dbReference>
<evidence type="ECO:0000256" key="7">
    <source>
        <dbReference type="SAM" id="MobiDB-lite"/>
    </source>
</evidence>
<comment type="function">
    <text evidence="5">DEAD-box RNA helicase involved in ribosome assembly. Has RNA-dependent ATPase activity and unwinds double-stranded RNA.</text>
</comment>
<evidence type="ECO:0000256" key="3">
    <source>
        <dbReference type="ARBA" id="ARBA00022806"/>
    </source>
</evidence>
<keyword evidence="5" id="KW-0963">Cytoplasm</keyword>
<feature type="compositionally biased region" description="Basic and acidic residues" evidence="7">
    <location>
        <begin position="564"/>
        <end position="574"/>
    </location>
</feature>
<feature type="domain" description="Helicase C-terminal" evidence="9">
    <location>
        <begin position="221"/>
        <end position="382"/>
    </location>
</feature>
<feature type="domain" description="Helicase ATP-binding" evidence="8">
    <location>
        <begin position="32"/>
        <end position="210"/>
    </location>
</feature>
<comment type="catalytic activity">
    <reaction evidence="5">
        <text>ATP + H2O = ADP + phosphate + H(+)</text>
        <dbReference type="Rhea" id="RHEA:13065"/>
        <dbReference type="ChEBI" id="CHEBI:15377"/>
        <dbReference type="ChEBI" id="CHEBI:15378"/>
        <dbReference type="ChEBI" id="CHEBI:30616"/>
        <dbReference type="ChEBI" id="CHEBI:43474"/>
        <dbReference type="ChEBI" id="CHEBI:456216"/>
        <dbReference type="EC" id="3.6.4.13"/>
    </reaction>
</comment>
<evidence type="ECO:0000259" key="9">
    <source>
        <dbReference type="PROSITE" id="PS51194"/>
    </source>
</evidence>
<dbReference type="RefSeq" id="WP_188701449.1">
    <property type="nucleotide sequence ID" value="NZ_BMLX01000001.1"/>
</dbReference>
<dbReference type="CDD" id="cd18787">
    <property type="entry name" value="SF2_C_DEAD"/>
    <property type="match status" value="1"/>
</dbReference>
<feature type="domain" description="DEAD-box RNA helicase Q" evidence="10">
    <location>
        <begin position="1"/>
        <end position="29"/>
    </location>
</feature>
<evidence type="ECO:0000256" key="4">
    <source>
        <dbReference type="ARBA" id="ARBA00022840"/>
    </source>
</evidence>
<evidence type="ECO:0000256" key="6">
    <source>
        <dbReference type="PROSITE-ProRule" id="PRU00552"/>
    </source>
</evidence>
<dbReference type="InterPro" id="IPR011545">
    <property type="entry name" value="DEAD/DEAH_box_helicase_dom"/>
</dbReference>
<feature type="compositionally biased region" description="Gly residues" evidence="7">
    <location>
        <begin position="509"/>
        <end position="520"/>
    </location>
</feature>
<dbReference type="EC" id="3.6.4.13" evidence="5"/>
<evidence type="ECO:0000256" key="1">
    <source>
        <dbReference type="ARBA" id="ARBA00022741"/>
    </source>
</evidence>
<feature type="compositionally biased region" description="Basic and acidic residues" evidence="7">
    <location>
        <begin position="382"/>
        <end position="393"/>
    </location>
</feature>
<keyword evidence="3 5" id="KW-0347">Helicase</keyword>
<feature type="compositionally biased region" description="Polar residues" evidence="7">
    <location>
        <begin position="580"/>
        <end position="592"/>
    </location>
</feature>
<sequence length="603" mass="65813">MTFSALGLADELVRAVTELGYTDPTPIQTQAIPAILAGQDVMAGAQTGTGKTAGFTLPILQKLLASPIKVKRGEHAPIRALVLTPTRELAAQVEESVQEYGKYAGQKSLAMFGGVSINPQIKALKGRVDILVSTPGRLLDHAQQGTIDLSTIEILVLDEADRMLDMGFIHDIKKVLALLPAQRQNLLFSATYSDEIKQLADNLLNSPVLIEVAKRNATAEAIAQKIVLVDRERKRHLLAHLIKEHNWFQVLVFTRTKHGANRLAEQLTKEEIPALAIHGNKSQSARTRALTEFKAGTLQVLVATDIAARGIDIEELPHVINFELPMVAEDYVHRIGRTGRAGAEGEALSLVCVDEMRLLSDIEKLIKRALPREIITGFEPDPNAKPEPIESGRRGRQQQQQGRGRNQQQPRRERAQRAPAEAGAEGAAEASTNAEGSPAREGGDNRRRQNPRNNNRNKPRQEGQSNGQNGGQGGGQRAEGQQRRQGQQNQGRNGGGQQRDGQSRDGQPRGEGGNRGGNGQQQGRRNDRQQQGQAQGRGSNGGGQRDGNRSGNGNANRNSSQGQKTDKNLRDAIMRGDAQPISNENTPVSTWFDQPRRTHGRHR</sequence>
<keyword evidence="5" id="KW-0690">Ribosome biogenesis</keyword>
<dbReference type="PROSITE" id="PS51192">
    <property type="entry name" value="HELICASE_ATP_BIND_1"/>
    <property type="match status" value="1"/>
</dbReference>
<evidence type="ECO:0000259" key="10">
    <source>
        <dbReference type="PROSITE" id="PS51195"/>
    </source>
</evidence>
<dbReference type="SMART" id="SM00487">
    <property type="entry name" value="DEXDc"/>
    <property type="match status" value="1"/>
</dbReference>
<feature type="compositionally biased region" description="Low complexity" evidence="7">
    <location>
        <begin position="397"/>
        <end position="409"/>
    </location>
</feature>
<feature type="short sequence motif" description="Q motif" evidence="6">
    <location>
        <begin position="1"/>
        <end position="29"/>
    </location>
</feature>
<keyword evidence="12" id="KW-1185">Reference proteome</keyword>
<dbReference type="Proteomes" id="UP000637267">
    <property type="component" value="Unassembled WGS sequence"/>
</dbReference>
<comment type="similarity">
    <text evidence="5">Belongs to the DEAD box helicase family. RhlE subfamily.</text>
</comment>
<feature type="compositionally biased region" description="Gly residues" evidence="7">
    <location>
        <begin position="468"/>
        <end position="477"/>
    </location>
</feature>
<feature type="compositionally biased region" description="Low complexity" evidence="7">
    <location>
        <begin position="451"/>
        <end position="467"/>
    </location>
</feature>
<organism evidence="11 12">
    <name type="scientific">Silvimonas iriomotensis</name>
    <dbReference type="NCBI Taxonomy" id="449662"/>
    <lineage>
        <taxon>Bacteria</taxon>
        <taxon>Pseudomonadati</taxon>
        <taxon>Pseudomonadota</taxon>
        <taxon>Betaproteobacteria</taxon>
        <taxon>Neisseriales</taxon>
        <taxon>Chitinibacteraceae</taxon>
        <taxon>Silvimonas</taxon>
    </lineage>
</organism>
<reference evidence="12" key="1">
    <citation type="journal article" date="2019" name="Int. J. Syst. Evol. Microbiol.">
        <title>The Global Catalogue of Microorganisms (GCM) 10K type strain sequencing project: providing services to taxonomists for standard genome sequencing and annotation.</title>
        <authorList>
            <consortium name="The Broad Institute Genomics Platform"/>
            <consortium name="The Broad Institute Genome Sequencing Center for Infectious Disease"/>
            <person name="Wu L."/>
            <person name="Ma J."/>
        </authorList>
    </citation>
    <scope>NUCLEOTIDE SEQUENCE [LARGE SCALE GENOMIC DNA]</scope>
    <source>
        <strain evidence="12">CGMCC 1.8859</strain>
    </source>
</reference>
<dbReference type="PROSITE" id="PS51195">
    <property type="entry name" value="Q_MOTIF"/>
    <property type="match status" value="1"/>
</dbReference>
<dbReference type="InterPro" id="IPR027417">
    <property type="entry name" value="P-loop_NTPase"/>
</dbReference>
<dbReference type="SMART" id="SM00490">
    <property type="entry name" value="HELICc"/>
    <property type="match status" value="1"/>
</dbReference>
<dbReference type="CDD" id="cd00268">
    <property type="entry name" value="DEADc"/>
    <property type="match status" value="1"/>
</dbReference>
<keyword evidence="4 5" id="KW-0067">ATP-binding</keyword>
<proteinExistence type="inferred from homology"/>